<proteinExistence type="predicted"/>
<feature type="compositionally biased region" description="Basic and acidic residues" evidence="7">
    <location>
        <begin position="184"/>
        <end position="193"/>
    </location>
</feature>
<dbReference type="FunFam" id="1.20.120.310:FF:000002">
    <property type="entry name" value="Sulfhydryl oxidase"/>
    <property type="match status" value="1"/>
</dbReference>
<evidence type="ECO:0000313" key="10">
    <source>
        <dbReference type="Proteomes" id="UP000726737"/>
    </source>
</evidence>
<dbReference type="AlphaFoldDB" id="A0A9P6PRD3"/>
<keyword evidence="5" id="KW-1015">Disulfide bond</keyword>
<dbReference type="GO" id="GO:0050660">
    <property type="term" value="F:flavin adenine dinucleotide binding"/>
    <property type="evidence" value="ECO:0007669"/>
    <property type="project" value="TreeGrafter"/>
</dbReference>
<dbReference type="GO" id="GO:0005739">
    <property type="term" value="C:mitochondrion"/>
    <property type="evidence" value="ECO:0007669"/>
    <property type="project" value="TreeGrafter"/>
</dbReference>
<comment type="caution">
    <text evidence="9">The sequence shown here is derived from an EMBL/GenBank/DDBJ whole genome shotgun (WGS) entry which is preliminary data.</text>
</comment>
<keyword evidence="6" id="KW-0812">Transmembrane</keyword>
<dbReference type="PROSITE" id="PS51324">
    <property type="entry name" value="ERV_ALR"/>
    <property type="match status" value="1"/>
</dbReference>
<evidence type="ECO:0000313" key="9">
    <source>
        <dbReference type="EMBL" id="KAG0252444.1"/>
    </source>
</evidence>
<comment type="catalytic activity">
    <reaction evidence="6">
        <text>2 R'C(R)SH + O2 = R'C(R)S-S(R)CR' + H2O2</text>
        <dbReference type="Rhea" id="RHEA:17357"/>
        <dbReference type="ChEBI" id="CHEBI:15379"/>
        <dbReference type="ChEBI" id="CHEBI:16240"/>
        <dbReference type="ChEBI" id="CHEBI:16520"/>
        <dbReference type="ChEBI" id="CHEBI:17412"/>
        <dbReference type="EC" id="1.8.3.2"/>
    </reaction>
</comment>
<comment type="cofactor">
    <cofactor evidence="1 6">
        <name>FAD</name>
        <dbReference type="ChEBI" id="CHEBI:57692"/>
    </cofactor>
</comment>
<name>A0A9P6PRD3_9FUNG</name>
<evidence type="ECO:0000256" key="7">
    <source>
        <dbReference type="SAM" id="MobiDB-lite"/>
    </source>
</evidence>
<keyword evidence="3 6" id="KW-0274">FAD</keyword>
<keyword evidence="6" id="KW-0472">Membrane</keyword>
<evidence type="ECO:0000256" key="1">
    <source>
        <dbReference type="ARBA" id="ARBA00001974"/>
    </source>
</evidence>
<organism evidence="9 10">
    <name type="scientific">Mortierella polycephala</name>
    <dbReference type="NCBI Taxonomy" id="41804"/>
    <lineage>
        <taxon>Eukaryota</taxon>
        <taxon>Fungi</taxon>
        <taxon>Fungi incertae sedis</taxon>
        <taxon>Mucoromycota</taxon>
        <taxon>Mortierellomycotina</taxon>
        <taxon>Mortierellomycetes</taxon>
        <taxon>Mortierellales</taxon>
        <taxon>Mortierellaceae</taxon>
        <taxon>Mortierella</taxon>
    </lineage>
</organism>
<sequence>MSTPFARPFRLRAPLAILVICFIGLISFIRLNTNNSLTQQEASTMSAGTSAGTGSNSDSIYVDPSLNAGGTIMPRLGNATAKAELGRATWKLLHTMASRYPVIPTQDERAAMKQWIFLLSRLYPCGECAEHFQQMLKEHPPQTSSRAALSDWSCSVHNIVNARLGKKEFDCRTLSDVYKCGCADEPKDGKDDGPNSSKEATFDPIEQIIDSSA</sequence>
<evidence type="ECO:0000256" key="2">
    <source>
        <dbReference type="ARBA" id="ARBA00022630"/>
    </source>
</evidence>
<dbReference type="Gene3D" id="1.20.120.310">
    <property type="entry name" value="ERV/ALR sulfhydryl oxidase domain"/>
    <property type="match status" value="1"/>
</dbReference>
<dbReference type="SUPFAM" id="SSF69000">
    <property type="entry name" value="FAD-dependent thiol oxidase"/>
    <property type="match status" value="1"/>
</dbReference>
<evidence type="ECO:0000256" key="5">
    <source>
        <dbReference type="ARBA" id="ARBA00023157"/>
    </source>
</evidence>
<feature type="region of interest" description="Disordered" evidence="7">
    <location>
        <begin position="184"/>
        <end position="213"/>
    </location>
</feature>
<dbReference type="Proteomes" id="UP000726737">
    <property type="component" value="Unassembled WGS sequence"/>
</dbReference>
<keyword evidence="4 6" id="KW-0560">Oxidoreductase</keyword>
<dbReference type="Pfam" id="PF04777">
    <property type="entry name" value="Evr1_Alr"/>
    <property type="match status" value="1"/>
</dbReference>
<dbReference type="GO" id="GO:0016971">
    <property type="term" value="F:flavin-dependent sulfhydryl oxidase activity"/>
    <property type="evidence" value="ECO:0007669"/>
    <property type="project" value="InterPro"/>
</dbReference>
<keyword evidence="2 6" id="KW-0285">Flavoprotein</keyword>
<dbReference type="InterPro" id="IPR017905">
    <property type="entry name" value="ERV/ALR_sulphydryl_oxidase"/>
</dbReference>
<evidence type="ECO:0000259" key="8">
    <source>
        <dbReference type="PROSITE" id="PS51324"/>
    </source>
</evidence>
<dbReference type="PANTHER" id="PTHR12645">
    <property type="entry name" value="ALR/ERV"/>
    <property type="match status" value="1"/>
</dbReference>
<dbReference type="InterPro" id="IPR039799">
    <property type="entry name" value="ALR/ERV"/>
</dbReference>
<evidence type="ECO:0000256" key="6">
    <source>
        <dbReference type="RuleBase" id="RU371123"/>
    </source>
</evidence>
<feature type="transmembrane region" description="Helical" evidence="6">
    <location>
        <begin position="12"/>
        <end position="31"/>
    </location>
</feature>
<protein>
    <recommendedName>
        <fullName evidence="6">Sulfhydryl oxidase</fullName>
        <ecNumber evidence="6">1.8.3.2</ecNumber>
    </recommendedName>
</protein>
<evidence type="ECO:0000256" key="4">
    <source>
        <dbReference type="ARBA" id="ARBA00023002"/>
    </source>
</evidence>
<dbReference type="OrthoDB" id="59470at2759"/>
<reference evidence="9" key="1">
    <citation type="journal article" date="2020" name="Fungal Divers.">
        <title>Resolving the Mortierellaceae phylogeny through synthesis of multi-gene phylogenetics and phylogenomics.</title>
        <authorList>
            <person name="Vandepol N."/>
            <person name="Liber J."/>
            <person name="Desiro A."/>
            <person name="Na H."/>
            <person name="Kennedy M."/>
            <person name="Barry K."/>
            <person name="Grigoriev I.V."/>
            <person name="Miller A.N."/>
            <person name="O'Donnell K."/>
            <person name="Stajich J.E."/>
            <person name="Bonito G."/>
        </authorList>
    </citation>
    <scope>NUCLEOTIDE SEQUENCE</scope>
    <source>
        <strain evidence="9">KOD948</strain>
    </source>
</reference>
<keyword evidence="10" id="KW-1185">Reference proteome</keyword>
<dbReference type="PANTHER" id="PTHR12645:SF1">
    <property type="entry name" value="FAD-LINKED SULFHYDRYL OXIDASE ERV2"/>
    <property type="match status" value="1"/>
</dbReference>
<keyword evidence="6" id="KW-1133">Transmembrane helix</keyword>
<dbReference type="InterPro" id="IPR036774">
    <property type="entry name" value="ERV/ALR_sulphydryl_oxid_sf"/>
</dbReference>
<dbReference type="EMBL" id="JAAAJA010000519">
    <property type="protein sequence ID" value="KAG0252444.1"/>
    <property type="molecule type" value="Genomic_DNA"/>
</dbReference>
<evidence type="ECO:0000256" key="3">
    <source>
        <dbReference type="ARBA" id="ARBA00022827"/>
    </source>
</evidence>
<feature type="domain" description="ERV/ALR sulfhydryl oxidase" evidence="8">
    <location>
        <begin position="78"/>
        <end position="178"/>
    </location>
</feature>
<gene>
    <name evidence="9" type="ORF">BG011_006954</name>
</gene>
<dbReference type="EC" id="1.8.3.2" evidence="6"/>
<accession>A0A9P6PRD3</accession>